<evidence type="ECO:0000313" key="3">
    <source>
        <dbReference type="Proteomes" id="UP000251135"/>
    </source>
</evidence>
<dbReference type="PROSITE" id="PS50234">
    <property type="entry name" value="VWFA"/>
    <property type="match status" value="1"/>
</dbReference>
<dbReference type="InterPro" id="IPR002035">
    <property type="entry name" value="VWF_A"/>
</dbReference>
<dbReference type="CDD" id="cd00198">
    <property type="entry name" value="vWFA"/>
    <property type="match status" value="1"/>
</dbReference>
<protein>
    <recommendedName>
        <fullName evidence="1">VWFA domain-containing protein</fullName>
    </recommendedName>
</protein>
<dbReference type="Proteomes" id="UP000251135">
    <property type="component" value="Unassembled WGS sequence"/>
</dbReference>
<dbReference type="InterPro" id="IPR011049">
    <property type="entry name" value="Serralysin-like_metalloprot_C"/>
</dbReference>
<dbReference type="Gene3D" id="3.40.50.410">
    <property type="entry name" value="von Willebrand factor, type A domain"/>
    <property type="match status" value="1"/>
</dbReference>
<dbReference type="SUPFAM" id="SSF53300">
    <property type="entry name" value="vWA-like"/>
    <property type="match status" value="1"/>
</dbReference>
<dbReference type="InterPro" id="IPR046779">
    <property type="entry name" value="LapA_adhesin_dom"/>
</dbReference>
<dbReference type="EMBL" id="MUXE01000008">
    <property type="protein sequence ID" value="PUE64294.1"/>
    <property type="molecule type" value="Genomic_DNA"/>
</dbReference>
<dbReference type="SUPFAM" id="SSF51120">
    <property type="entry name" value="beta-Roll"/>
    <property type="match status" value="1"/>
</dbReference>
<name>A0A363CZ01_9BACT</name>
<dbReference type="Pfam" id="PF13519">
    <property type="entry name" value="VWA_2"/>
    <property type="match status" value="1"/>
</dbReference>
<dbReference type="RefSeq" id="WP_108558907.1">
    <property type="nucleotide sequence ID" value="NZ_MUXE01000008.1"/>
</dbReference>
<reference evidence="2 3" key="1">
    <citation type="submission" date="2017-02" db="EMBL/GenBank/DDBJ databases">
        <title>Arcobacter caeni sp. nov, a new Arcobacter species isolated from reclaimed water.</title>
        <authorList>
            <person name="Figueras M.J."/>
            <person name="Perez-Cataluna A."/>
            <person name="Salas-Masso N."/>
        </authorList>
    </citation>
    <scope>NUCLEOTIDE SEQUENCE [LARGE SCALE GENOMIC DNA]</scope>
    <source>
        <strain evidence="2 3">RW17-10</strain>
    </source>
</reference>
<evidence type="ECO:0000259" key="1">
    <source>
        <dbReference type="PROSITE" id="PS50234"/>
    </source>
</evidence>
<dbReference type="OrthoDB" id="5348567at2"/>
<dbReference type="InterPro" id="IPR036465">
    <property type="entry name" value="vWFA_dom_sf"/>
</dbReference>
<accession>A0A363CZ01</accession>
<dbReference type="SMART" id="SM00327">
    <property type="entry name" value="VWA"/>
    <property type="match status" value="1"/>
</dbReference>
<evidence type="ECO:0000313" key="2">
    <source>
        <dbReference type="EMBL" id="PUE64294.1"/>
    </source>
</evidence>
<sequence>MKITIKSENGQKVVDLKNDLQFNAAKGEQYVFSNGFSNYVLNFKDNQESVILTFNVDGKSIKVELNGIVPLLQANTENMPNPTAIIINKDANEKDVDNIVDNNSFDGGEIIDKLEALISKPVELGNNANSNLTMITDYQTLLESLGAAAAGPDAGGNGSNGSTFNSIFSLTDGGLNGIADTARWENLSESISTIPVETASTPNIQNAVTRPTATLTLNDVSVNEGTGTATVGGSLDYAPQTALIVTLSNGATITFGTDYVAGTIVQSTPFIVQGEDVYVDGETYTISVIGTTGGNFENIIVTDTATVTVNDTTTTGTAITLSDTTVDEGGTATIGVSVNADTKVDLVVTLDVKDVNGNNIQVTIPAGTIANTVITSPAFVINNGEDVYVDGSSFIVSVIGTNNDVTKANNFEALTTTDTATVTVNDTTTTGTAITLSDTTVDEGGTATIGVSVNADTKVDLVVTLDVKDVNGNNIQVTIPAGTIANTVITSPAFVINNGEDVYVDGSSFIVSVIGTNNDVTKANNFEALTTTDTATVTVNDTETPVDITITATVTTPKIIDVNTEFGTTTGVKIYATDTFGNPKTISIVKRTDHDGFGVEGSTTGGGASSELGNLDANGNSEKIVVEFDKDVNSLDIAFAWRNNGETARVTFMNDGKIVGYAEVTGGGDNTKAKVNYYTPDGNLIKTVEAQGGTDRVDLSYTFELPDSNGNLVAFDKIEFTAPKIDDDYLINKITYKEVVNPYVTDIVTKSGNVTFDIQIDEKYPPQGKATATVEVNGKTYYVELNATGRGTLTIDSKNLGDLSKVTVIVTEVIGGNYEKVNSKSESFDFSIAAPTSSDDIISTDEDKPYTLKITDFGDVSTNTTEFKITHLPDNGILYLIVKAGETIIDKDGNKTVATEDTKIEIFENQVVSLANIGAGQVVFEPTKNSDLDGSFKFAVGYGNGNFSAEYTTTIEVKAIADVPTASINVTKITSSDDGSLINSSIKIETTDSINNIGTSGDDIIKVNKELVMNDKIDLKDGNDTLILNKNINQVTLDLGNGNDKVIINGQVNGTNNINLGSGDDVIIINNIVSGNTHINGGDGKDTLYLSGNKSDYTFNWQTNNNGMIEGSITDKKGGGTIQYNQMETIVFGDGNYIGKEPVPVETIYKVDISAALTDTDGSETLTVKIEKVPTGATFDLANMKDLGNGVWEVPVHTKSTSIDYSNIKMTIPSGVEYVDLKITATATEGSNSSSAQATASDATVYAVNETNTLIIDNKSTTTNVVITLDISKSMDDKVDGTKTRLDIAKAAIKNMLDSYSEQGTVNIKLITFDTEGKAYANWMTLSEAKTTIDSLKVGTYTNYEDAVYETYNKYTEPVSDRTVAYFISDGVPTAENKGMTQTVYTNQNSSSGYNSDESGWLDSSYKTGWNNFVKNYVHELYVVGVGKGISDYKYLDTLASAGDNAVIKVTNDTQLTTVLSNTLNVTISGDVTDNLFGGDGSRTIAEIIVDGVKYTKTTFPTDGIALDTDGKLVFDFDTGKYTYNAKSSEFITDTMKTFEVHASDTNGDTASFHVNLKIDITPNETVTTLHTPDNDSIDLTTLINNNTTYKGVTDVVDMTNNKVNTLHVDMKDVVDLVDDDKHLVIKGDLGDKVDLDTPSDWANSGKEQLDGVNYKVFTGTGVNSTIKLLIEDEIIIHHDI</sequence>
<comment type="caution">
    <text evidence="2">The sequence shown here is derived from an EMBL/GenBank/DDBJ whole genome shotgun (WGS) entry which is preliminary data.</text>
</comment>
<proteinExistence type="predicted"/>
<keyword evidence="3" id="KW-1185">Reference proteome</keyword>
<feature type="domain" description="VWFA" evidence="1">
    <location>
        <begin position="1264"/>
        <end position="1464"/>
    </location>
</feature>
<gene>
    <name evidence="2" type="ORF">B0174_06620</name>
</gene>
<organism evidence="2 3">
    <name type="scientific">Arcobacter caeni</name>
    <dbReference type="NCBI Taxonomy" id="1912877"/>
    <lineage>
        <taxon>Bacteria</taxon>
        <taxon>Pseudomonadati</taxon>
        <taxon>Campylobacterota</taxon>
        <taxon>Epsilonproteobacteria</taxon>
        <taxon>Campylobacterales</taxon>
        <taxon>Arcobacteraceae</taxon>
        <taxon>Arcobacter</taxon>
    </lineage>
</organism>
<dbReference type="Pfam" id="PF20579">
    <property type="entry name" value="LapA"/>
    <property type="match status" value="3"/>
</dbReference>